<evidence type="ECO:0000259" key="7">
    <source>
        <dbReference type="Pfam" id="PF02687"/>
    </source>
</evidence>
<evidence type="ECO:0000256" key="6">
    <source>
        <dbReference type="SAM" id="Phobius"/>
    </source>
</evidence>
<keyword evidence="2" id="KW-1003">Cell membrane</keyword>
<evidence type="ECO:0000256" key="5">
    <source>
        <dbReference type="ARBA" id="ARBA00023136"/>
    </source>
</evidence>
<reference evidence="8 9" key="1">
    <citation type="submission" date="2018-10" db="EMBL/GenBank/DDBJ databases">
        <title>Sequencing the genomes of 1000 actinobacteria strains.</title>
        <authorList>
            <person name="Klenk H.-P."/>
        </authorList>
    </citation>
    <scope>NUCLEOTIDE SEQUENCE [LARGE SCALE GENOMIC DNA]</scope>
    <source>
        <strain evidence="8 9">DSM 43911</strain>
    </source>
</reference>
<dbReference type="EMBL" id="RBXR01000001">
    <property type="protein sequence ID" value="RKT68068.1"/>
    <property type="molecule type" value="Genomic_DNA"/>
</dbReference>
<feature type="transmembrane region" description="Helical" evidence="6">
    <location>
        <begin position="281"/>
        <end position="306"/>
    </location>
</feature>
<dbReference type="Proteomes" id="UP000272729">
    <property type="component" value="Unassembled WGS sequence"/>
</dbReference>
<dbReference type="InterPro" id="IPR003838">
    <property type="entry name" value="ABC3_permease_C"/>
</dbReference>
<evidence type="ECO:0000256" key="3">
    <source>
        <dbReference type="ARBA" id="ARBA00022692"/>
    </source>
</evidence>
<feature type="transmembrane region" description="Helical" evidence="6">
    <location>
        <begin position="663"/>
        <end position="686"/>
    </location>
</feature>
<evidence type="ECO:0000313" key="9">
    <source>
        <dbReference type="Proteomes" id="UP000272729"/>
    </source>
</evidence>
<feature type="transmembrane region" description="Helical" evidence="6">
    <location>
        <begin position="21"/>
        <end position="42"/>
    </location>
</feature>
<evidence type="ECO:0000313" key="8">
    <source>
        <dbReference type="EMBL" id="RKT68068.1"/>
    </source>
</evidence>
<dbReference type="GO" id="GO:0005886">
    <property type="term" value="C:plasma membrane"/>
    <property type="evidence" value="ECO:0007669"/>
    <property type="project" value="UniProtKB-SubCell"/>
</dbReference>
<organism evidence="8 9">
    <name type="scientific">Saccharothrix variisporea</name>
    <dbReference type="NCBI Taxonomy" id="543527"/>
    <lineage>
        <taxon>Bacteria</taxon>
        <taxon>Bacillati</taxon>
        <taxon>Actinomycetota</taxon>
        <taxon>Actinomycetes</taxon>
        <taxon>Pseudonocardiales</taxon>
        <taxon>Pseudonocardiaceae</taxon>
        <taxon>Saccharothrix</taxon>
    </lineage>
</organism>
<keyword evidence="9" id="KW-1185">Reference proteome</keyword>
<dbReference type="PANTHER" id="PTHR30572:SF17">
    <property type="entry name" value="ABC3 TRANSPORTER PERMEASE PROTEIN DOMAIN-CONTAINING PROTEIN"/>
    <property type="match status" value="1"/>
</dbReference>
<comment type="subcellular location">
    <subcellularLocation>
        <location evidence="1">Cell membrane</location>
        <topology evidence="1">Multi-pass membrane protein</topology>
    </subcellularLocation>
</comment>
<proteinExistence type="predicted"/>
<evidence type="ECO:0000256" key="4">
    <source>
        <dbReference type="ARBA" id="ARBA00022989"/>
    </source>
</evidence>
<evidence type="ECO:0000256" key="1">
    <source>
        <dbReference type="ARBA" id="ARBA00004651"/>
    </source>
</evidence>
<feature type="transmembrane region" description="Helical" evidence="6">
    <location>
        <begin position="614"/>
        <end position="642"/>
    </location>
</feature>
<accession>A0A495X949</accession>
<keyword evidence="4 6" id="KW-1133">Transmembrane helix</keyword>
<dbReference type="GO" id="GO:0022857">
    <property type="term" value="F:transmembrane transporter activity"/>
    <property type="evidence" value="ECO:0007669"/>
    <property type="project" value="TreeGrafter"/>
</dbReference>
<feature type="transmembrane region" description="Helical" evidence="6">
    <location>
        <begin position="326"/>
        <end position="346"/>
    </location>
</feature>
<dbReference type="AlphaFoldDB" id="A0A495X949"/>
<dbReference type="PANTHER" id="PTHR30572">
    <property type="entry name" value="MEMBRANE COMPONENT OF TRANSPORTER-RELATED"/>
    <property type="match status" value="1"/>
</dbReference>
<feature type="domain" description="ABC3 transporter permease C-terminal" evidence="7">
    <location>
        <begin position="624"/>
        <end position="738"/>
    </location>
</feature>
<dbReference type="Pfam" id="PF02687">
    <property type="entry name" value="FtsX"/>
    <property type="match status" value="2"/>
</dbReference>
<feature type="transmembrane region" description="Helical" evidence="6">
    <location>
        <begin position="398"/>
        <end position="425"/>
    </location>
</feature>
<comment type="caution">
    <text evidence="8">The sequence shown here is derived from an EMBL/GenBank/DDBJ whole genome shotgun (WGS) entry which is preliminary data.</text>
</comment>
<name>A0A495X949_9PSEU</name>
<evidence type="ECO:0000256" key="2">
    <source>
        <dbReference type="ARBA" id="ARBA00022475"/>
    </source>
</evidence>
<dbReference type="RefSeq" id="WP_211351004.1">
    <property type="nucleotide sequence ID" value="NZ_JBIUBA010000071.1"/>
</dbReference>
<keyword evidence="5 6" id="KW-0472">Membrane</keyword>
<sequence length="753" mass="76509">MSALPSLVRAQVTRRRVQSGVIGLAALLAVTAALLGGSLLVVSSTPFEDAFAAQSGAHLSASFTATAQEVAATASTASASAGPFPTASSAVRADGIDLPPVTVVGRADPQGPVDRLTLVEGEWADGPGELVVATSFPMDRIFGRQVTLSDLPGAPVVKVVGVARSVTRTAEAWVAPATLTAPQGYQMLYRLAAPLEVDAALAAVTAAVPEGAVAGSRSWLTAKQEAVRESALFVPFLVAFGVLGLVMSVLVVGNVVAGAVGSGVRRIGVLKALGCTPRQVVWTYVGQALVPAAAGVVLGVVAGNLLAIPVLGQTEEVYDAGLSVPVWIDVVVVAGVLVVVAVTAWVSAFRAGRLRTVDALAVGRSGGVRGRFASRWFAGLPLPLALGLARPFARPARAFGMTAAVVFGTAAVTFAVGLGVSLGVVQSARDYDTSDVTVGAEGPMRPGRAEPDPGAVTAALSAQPGTDRYFGLARAEMTVPGMAGYSQVYAYSGDASWGGHPMIAGSWYSGPGEAVVPTAFMTATGSRIGDTVSLQYKGKSVSVRIVGELFDTRHDGLAVYLDAGTFPELRAEKFFVSVKPGTDVQAYVDGVNSALTTSAVRAFPSGSGQLSDTIVVIGSLTALLTLLLVTVSALGVLNTVLLDTRDRVRDLGVQKALGMTPRQTVAVVVSSVGVVGLVGGALGVPLGTALHDRILPAMGRGAGTNLPAAAFTVYSPWLLAGLVVGGVVIAVLGALPPAGWAARTRTATALRTE</sequence>
<feature type="transmembrane region" description="Helical" evidence="6">
    <location>
        <begin position="232"/>
        <end position="260"/>
    </location>
</feature>
<feature type="domain" description="ABC3 transporter permease C-terminal" evidence="7">
    <location>
        <begin position="239"/>
        <end position="351"/>
    </location>
</feature>
<keyword evidence="3 6" id="KW-0812">Transmembrane</keyword>
<protein>
    <submittedName>
        <fullName evidence="8">Putative ABC transport system permease protein</fullName>
    </submittedName>
</protein>
<dbReference type="InterPro" id="IPR050250">
    <property type="entry name" value="Macrolide_Exporter_MacB"/>
</dbReference>
<feature type="transmembrane region" description="Helical" evidence="6">
    <location>
        <begin position="714"/>
        <end position="735"/>
    </location>
</feature>
<gene>
    <name evidence="8" type="ORF">DFJ66_1249</name>
</gene>